<sequence>MFKTRLTQNKETVIAIILSVGLVILIVINLWTLIPTIWTAFTQQEKTNLKQPIDIESVNQAIEIINNTISK</sequence>
<dbReference type="AlphaFoldDB" id="A0A0G0AS48"/>
<protein>
    <submittedName>
        <fullName evidence="2">Uncharacterized protein</fullName>
    </submittedName>
</protein>
<keyword evidence="1" id="KW-1133">Transmembrane helix</keyword>
<evidence type="ECO:0000313" key="3">
    <source>
        <dbReference type="Proteomes" id="UP000034176"/>
    </source>
</evidence>
<organism evidence="2 3">
    <name type="scientific">Candidatus Gottesmanbacteria bacterium GW2011_GWA1_34_13</name>
    <dbReference type="NCBI Taxonomy" id="1618434"/>
    <lineage>
        <taxon>Bacteria</taxon>
        <taxon>Candidatus Gottesmaniibacteriota</taxon>
    </lineage>
</organism>
<dbReference type="STRING" id="1618434.UR52_C0002G0106"/>
<dbReference type="EMBL" id="LBPN01000002">
    <property type="protein sequence ID" value="KKP59878.1"/>
    <property type="molecule type" value="Genomic_DNA"/>
</dbReference>
<evidence type="ECO:0000313" key="2">
    <source>
        <dbReference type="EMBL" id="KKP59878.1"/>
    </source>
</evidence>
<gene>
    <name evidence="2" type="ORF">UR52_C0002G0106</name>
</gene>
<dbReference type="Proteomes" id="UP000034176">
    <property type="component" value="Unassembled WGS sequence"/>
</dbReference>
<keyword evidence="1" id="KW-0472">Membrane</keyword>
<name>A0A0G0AS48_9BACT</name>
<evidence type="ECO:0000256" key="1">
    <source>
        <dbReference type="SAM" id="Phobius"/>
    </source>
</evidence>
<reference evidence="2 3" key="1">
    <citation type="journal article" date="2015" name="Nature">
        <title>rRNA introns, odd ribosomes, and small enigmatic genomes across a large radiation of phyla.</title>
        <authorList>
            <person name="Brown C.T."/>
            <person name="Hug L.A."/>
            <person name="Thomas B.C."/>
            <person name="Sharon I."/>
            <person name="Castelle C.J."/>
            <person name="Singh A."/>
            <person name="Wilkins M.J."/>
            <person name="Williams K.H."/>
            <person name="Banfield J.F."/>
        </authorList>
    </citation>
    <scope>NUCLEOTIDE SEQUENCE [LARGE SCALE GENOMIC DNA]</scope>
</reference>
<feature type="transmembrane region" description="Helical" evidence="1">
    <location>
        <begin position="12"/>
        <end position="34"/>
    </location>
</feature>
<proteinExistence type="predicted"/>
<comment type="caution">
    <text evidence="2">The sequence shown here is derived from an EMBL/GenBank/DDBJ whole genome shotgun (WGS) entry which is preliminary data.</text>
</comment>
<keyword evidence="1" id="KW-0812">Transmembrane</keyword>
<accession>A0A0G0AS48</accession>